<comment type="caution">
    <text evidence="1">The sequence shown here is derived from an EMBL/GenBank/DDBJ whole genome shotgun (WGS) entry which is preliminary data.</text>
</comment>
<dbReference type="AlphaFoldDB" id="A0AAD2CYK0"/>
<reference evidence="1" key="1">
    <citation type="submission" date="2023-07" db="EMBL/GenBank/DDBJ databases">
        <authorList>
            <consortium name="AG Swart"/>
            <person name="Singh M."/>
            <person name="Singh A."/>
            <person name="Seah K."/>
            <person name="Emmerich C."/>
        </authorList>
    </citation>
    <scope>NUCLEOTIDE SEQUENCE</scope>
    <source>
        <strain evidence="1">DP1</strain>
    </source>
</reference>
<protein>
    <submittedName>
        <fullName evidence="1">Uncharacterized protein</fullName>
    </submittedName>
</protein>
<name>A0AAD2CYK0_EUPCR</name>
<evidence type="ECO:0000313" key="2">
    <source>
        <dbReference type="Proteomes" id="UP001295684"/>
    </source>
</evidence>
<proteinExistence type="predicted"/>
<evidence type="ECO:0000313" key="1">
    <source>
        <dbReference type="EMBL" id="CAI2373898.1"/>
    </source>
</evidence>
<gene>
    <name evidence="1" type="ORF">ECRASSUSDP1_LOCUS15247</name>
</gene>
<dbReference type="Proteomes" id="UP001295684">
    <property type="component" value="Unassembled WGS sequence"/>
</dbReference>
<accession>A0AAD2CYK0</accession>
<dbReference type="EMBL" id="CAMPGE010015266">
    <property type="protein sequence ID" value="CAI2373898.1"/>
    <property type="molecule type" value="Genomic_DNA"/>
</dbReference>
<sequence>MDILETDSPEIQKNHRTLQVIEYMKQKGVQQSLLQGLSQDSGFAQFCVEWTCGRCGTEDNYSSISDQSRIRDLRERINYFKSMIAKTKHLLHLAIERCTVQEVNDLELKLMKAKELPIFGEMPEQNYAKIMRIKTYNYQDTKLMTRYKFNIPKCNQLNLAFTRRKVGLIKAFLEKKFPDQVETCFFLRLESNSFAPKMTKFGFIFRDLQKISSKIAQCILLDKFQISQKQLKRIFVLFKNKNLIHLKQCELELDTVPNFSRALEKCELKGLNIEEYWSNPNLDKDTKLNYLDNLINGLSKSEDFKNNIKTIRIRHTLFPDSSLLELFRKYQLDHILFY</sequence>
<organism evidence="1 2">
    <name type="scientific">Euplotes crassus</name>
    <dbReference type="NCBI Taxonomy" id="5936"/>
    <lineage>
        <taxon>Eukaryota</taxon>
        <taxon>Sar</taxon>
        <taxon>Alveolata</taxon>
        <taxon>Ciliophora</taxon>
        <taxon>Intramacronucleata</taxon>
        <taxon>Spirotrichea</taxon>
        <taxon>Hypotrichia</taxon>
        <taxon>Euplotida</taxon>
        <taxon>Euplotidae</taxon>
        <taxon>Moneuplotes</taxon>
    </lineage>
</organism>
<keyword evidence="2" id="KW-1185">Reference proteome</keyword>